<reference evidence="3 4" key="1">
    <citation type="submission" date="2018-10" db="EMBL/GenBank/DDBJ databases">
        <title>Isolation, diversity and antifungal activity of actinobacteria from wheat.</title>
        <authorList>
            <person name="Han C."/>
        </authorList>
    </citation>
    <scope>NUCLEOTIDE SEQUENCE [LARGE SCALE GENOMIC DNA]</scope>
    <source>
        <strain evidence="3 4">NEAU-YY56</strain>
    </source>
</reference>
<dbReference type="Gene3D" id="2.60.40.10">
    <property type="entry name" value="Immunoglobulins"/>
    <property type="match status" value="1"/>
</dbReference>
<organism evidence="3 4">
    <name type="scientific">Cellulomonas triticagri</name>
    <dbReference type="NCBI Taxonomy" id="2483352"/>
    <lineage>
        <taxon>Bacteria</taxon>
        <taxon>Bacillati</taxon>
        <taxon>Actinomycetota</taxon>
        <taxon>Actinomycetes</taxon>
        <taxon>Micrococcales</taxon>
        <taxon>Cellulomonadaceae</taxon>
        <taxon>Cellulomonas</taxon>
    </lineage>
</organism>
<comment type="caution">
    <text evidence="3">The sequence shown here is derived from an EMBL/GenBank/DDBJ whole genome shotgun (WGS) entry which is preliminary data.</text>
</comment>
<dbReference type="AlphaFoldDB" id="A0A3M2JPN7"/>
<feature type="signal peptide" evidence="1">
    <location>
        <begin position="1"/>
        <end position="26"/>
    </location>
</feature>
<evidence type="ECO:0000313" key="3">
    <source>
        <dbReference type="EMBL" id="RMI14321.1"/>
    </source>
</evidence>
<dbReference type="PROSITE" id="PS50093">
    <property type="entry name" value="PKD"/>
    <property type="match status" value="1"/>
</dbReference>
<dbReference type="SUPFAM" id="SSF49299">
    <property type="entry name" value="PKD domain"/>
    <property type="match status" value="1"/>
</dbReference>
<dbReference type="InterPro" id="IPR000601">
    <property type="entry name" value="PKD_dom"/>
</dbReference>
<evidence type="ECO:0000313" key="4">
    <source>
        <dbReference type="Proteomes" id="UP000269289"/>
    </source>
</evidence>
<accession>A0A3M2JPN7</accession>
<sequence length="130" mass="12645">MDMRGIRSASTAAAVISFVVATSGVAAGAAASPGSAAPGAGSEFGVVHVGSRDRAGLAGDVAWDFGDGTTATHPVVTHNSPPGGSYDVTLVVTDDEDALELGSEEELFTVVLGPMQPGLGGGPATPVPLG</sequence>
<dbReference type="InterPro" id="IPR035986">
    <property type="entry name" value="PKD_dom_sf"/>
</dbReference>
<name>A0A3M2JPN7_9CELL</name>
<keyword evidence="1" id="KW-0732">Signal</keyword>
<gene>
    <name evidence="3" type="ORF">EBM89_00750</name>
</gene>
<dbReference type="Proteomes" id="UP000269289">
    <property type="component" value="Unassembled WGS sequence"/>
</dbReference>
<evidence type="ECO:0000256" key="1">
    <source>
        <dbReference type="SAM" id="SignalP"/>
    </source>
</evidence>
<dbReference type="CDD" id="cd00146">
    <property type="entry name" value="PKD"/>
    <property type="match status" value="1"/>
</dbReference>
<dbReference type="EMBL" id="RFFI01000002">
    <property type="protein sequence ID" value="RMI14321.1"/>
    <property type="molecule type" value="Genomic_DNA"/>
</dbReference>
<dbReference type="Pfam" id="PF18911">
    <property type="entry name" value="PKD_4"/>
    <property type="match status" value="1"/>
</dbReference>
<evidence type="ECO:0000259" key="2">
    <source>
        <dbReference type="PROSITE" id="PS50093"/>
    </source>
</evidence>
<protein>
    <submittedName>
        <fullName evidence="3">PKD domain-containing protein</fullName>
    </submittedName>
</protein>
<dbReference type="GO" id="GO:0005975">
    <property type="term" value="P:carbohydrate metabolic process"/>
    <property type="evidence" value="ECO:0007669"/>
    <property type="project" value="UniProtKB-ARBA"/>
</dbReference>
<keyword evidence="4" id="KW-1185">Reference proteome</keyword>
<feature type="chain" id="PRO_5039034580" evidence="1">
    <location>
        <begin position="27"/>
        <end position="130"/>
    </location>
</feature>
<dbReference type="OrthoDB" id="9802683at2"/>
<dbReference type="InterPro" id="IPR013783">
    <property type="entry name" value="Ig-like_fold"/>
</dbReference>
<feature type="domain" description="PKD" evidence="2">
    <location>
        <begin position="63"/>
        <end position="94"/>
    </location>
</feature>
<proteinExistence type="predicted"/>